<dbReference type="PANTHER" id="PTHR31642:SF324">
    <property type="entry name" value="SPERMIDINE HYDROXYCINNAMOYL TRANSFERASE"/>
    <property type="match status" value="1"/>
</dbReference>
<comment type="similarity">
    <text evidence="1">Belongs to the plant acyltransferase family.</text>
</comment>
<reference evidence="2" key="1">
    <citation type="journal article" date="2023" name="Science">
        <title>Elucidation of the pathway for biosynthesis of saponin adjuvants from the soapbark tree.</title>
        <authorList>
            <person name="Reed J."/>
            <person name="Orme A."/>
            <person name="El-Demerdash A."/>
            <person name="Owen C."/>
            <person name="Martin L.B.B."/>
            <person name="Misra R.C."/>
            <person name="Kikuchi S."/>
            <person name="Rejzek M."/>
            <person name="Martin A.C."/>
            <person name="Harkess A."/>
            <person name="Leebens-Mack J."/>
            <person name="Louveau T."/>
            <person name="Stephenson M.J."/>
            <person name="Osbourn A."/>
        </authorList>
    </citation>
    <scope>NUCLEOTIDE SEQUENCE</scope>
    <source>
        <strain evidence="2">S10</strain>
    </source>
</reference>
<dbReference type="PANTHER" id="PTHR31642">
    <property type="entry name" value="TRICHOTHECENE 3-O-ACETYLTRANSFERASE"/>
    <property type="match status" value="1"/>
</dbReference>
<dbReference type="KEGG" id="qsa:O6P43_022128"/>
<comment type="caution">
    <text evidence="2">The sequence shown here is derived from an EMBL/GenBank/DDBJ whole genome shotgun (WGS) entry which is preliminary data.</text>
</comment>
<keyword evidence="2" id="KW-0808">Transferase</keyword>
<evidence type="ECO:0000256" key="1">
    <source>
        <dbReference type="ARBA" id="ARBA00009861"/>
    </source>
</evidence>
<dbReference type="AlphaFoldDB" id="A0AAD7LCG4"/>
<evidence type="ECO:0000313" key="2">
    <source>
        <dbReference type="EMBL" id="KAJ7955563.1"/>
    </source>
</evidence>
<proteinExistence type="inferred from homology"/>
<dbReference type="GO" id="GO:0016747">
    <property type="term" value="F:acyltransferase activity, transferring groups other than amino-acyl groups"/>
    <property type="evidence" value="ECO:0007669"/>
    <property type="project" value="TreeGrafter"/>
</dbReference>
<accession>A0AAD7LCG4</accession>
<dbReference type="Pfam" id="PF02458">
    <property type="entry name" value="Transferase"/>
    <property type="match status" value="1"/>
</dbReference>
<keyword evidence="3" id="KW-1185">Reference proteome</keyword>
<dbReference type="InterPro" id="IPR023213">
    <property type="entry name" value="CAT-like_dom_sf"/>
</dbReference>
<dbReference type="Gene3D" id="3.30.559.10">
    <property type="entry name" value="Chloramphenicol acetyltransferase-like domain"/>
    <property type="match status" value="1"/>
</dbReference>
<dbReference type="Proteomes" id="UP001163823">
    <property type="component" value="Chromosome 9"/>
</dbReference>
<gene>
    <name evidence="2" type="ORF">O6P43_022128</name>
</gene>
<name>A0AAD7LCG4_QUISA</name>
<dbReference type="InterPro" id="IPR050317">
    <property type="entry name" value="Plant_Fungal_Acyltransferase"/>
</dbReference>
<protein>
    <submittedName>
        <fullName evidence="2">Shikimate/quinate hydroxycinnamoyl transferase</fullName>
    </submittedName>
</protein>
<dbReference type="EMBL" id="JARAOO010000009">
    <property type="protein sequence ID" value="KAJ7955563.1"/>
    <property type="molecule type" value="Genomic_DNA"/>
</dbReference>
<sequence>MAEDGDCTPTDEVRDLAPKVDYHSNPMVDLPLLMVQLTRFSCGRLCVGVAISHTLADGLAAIQFIKSWAKLARGDRLEDKDLPFLDRTVLNSSELPMAPRFEHTELKEFRTLYGPHTMSEKMKETSVTLLRLTKEQVEKLKKKANEDGLSSES</sequence>
<evidence type="ECO:0000313" key="3">
    <source>
        <dbReference type="Proteomes" id="UP001163823"/>
    </source>
</evidence>
<organism evidence="2 3">
    <name type="scientific">Quillaja saponaria</name>
    <name type="common">Soap bark tree</name>
    <dbReference type="NCBI Taxonomy" id="32244"/>
    <lineage>
        <taxon>Eukaryota</taxon>
        <taxon>Viridiplantae</taxon>
        <taxon>Streptophyta</taxon>
        <taxon>Embryophyta</taxon>
        <taxon>Tracheophyta</taxon>
        <taxon>Spermatophyta</taxon>
        <taxon>Magnoliopsida</taxon>
        <taxon>eudicotyledons</taxon>
        <taxon>Gunneridae</taxon>
        <taxon>Pentapetalae</taxon>
        <taxon>rosids</taxon>
        <taxon>fabids</taxon>
        <taxon>Fabales</taxon>
        <taxon>Quillajaceae</taxon>
        <taxon>Quillaja</taxon>
    </lineage>
</organism>